<dbReference type="CDD" id="cd06223">
    <property type="entry name" value="PRTases_typeI"/>
    <property type="match status" value="1"/>
</dbReference>
<dbReference type="InterPro" id="IPR029057">
    <property type="entry name" value="PRTase-like"/>
</dbReference>
<dbReference type="PANTHER" id="PTHR11907">
    <property type="entry name" value="AMIDOPHOSPHORIBOSYLTRANSFERASE"/>
    <property type="match status" value="1"/>
</dbReference>
<gene>
    <name evidence="11" type="primary">purF_2</name>
    <name evidence="11" type="ORF">ERS852429_04177</name>
</gene>
<evidence type="ECO:0000256" key="8">
    <source>
        <dbReference type="PIRNR" id="PIRNR000485"/>
    </source>
</evidence>
<evidence type="ECO:0000256" key="10">
    <source>
        <dbReference type="PIRSR" id="PIRSR000485-3"/>
    </source>
</evidence>
<keyword evidence="5 8" id="KW-0808">Transferase</keyword>
<keyword evidence="10" id="KW-0408">Iron</keyword>
<dbReference type="InterPro" id="IPR029055">
    <property type="entry name" value="Ntn_hydrolases_N"/>
</dbReference>
<keyword evidence="7" id="KW-0315">Glutamine amidotransferase</keyword>
<dbReference type="GO" id="GO:0004044">
    <property type="term" value="F:amidophosphoribosyltransferase activity"/>
    <property type="evidence" value="ECO:0007669"/>
    <property type="project" value="UniProtKB-EC"/>
</dbReference>
<dbReference type="GO" id="GO:0051536">
    <property type="term" value="F:iron-sulfur cluster binding"/>
    <property type="evidence" value="ECO:0007669"/>
    <property type="project" value="UniProtKB-KW"/>
</dbReference>
<dbReference type="Proteomes" id="UP000095591">
    <property type="component" value="Unassembled WGS sequence"/>
</dbReference>
<evidence type="ECO:0000256" key="5">
    <source>
        <dbReference type="ARBA" id="ARBA00022679"/>
    </source>
</evidence>
<dbReference type="Gene3D" id="3.40.50.2020">
    <property type="match status" value="1"/>
</dbReference>
<evidence type="ECO:0000256" key="6">
    <source>
        <dbReference type="ARBA" id="ARBA00022755"/>
    </source>
</evidence>
<name>A0A173W095_PARDI</name>
<keyword evidence="9" id="KW-0479">Metal-binding</keyword>
<protein>
    <recommendedName>
        <fullName evidence="3 8">Amidophosphoribosyltransferase</fullName>
        <shortName evidence="8">ATase</shortName>
        <ecNumber evidence="3 8">2.4.2.14</ecNumber>
    </recommendedName>
    <alternativeName>
        <fullName evidence="8">Glutamine phosphoribosylpyrophosphate amidotransferase</fullName>
    </alternativeName>
</protein>
<keyword evidence="4 8" id="KW-0328">Glycosyltransferase</keyword>
<comment type="similarity">
    <text evidence="2 8">In the C-terminal section; belongs to the purine/pyrimidine phosphoribosyltransferase family.</text>
</comment>
<feature type="binding site" evidence="10">
    <location>
        <position position="380"/>
    </location>
    <ligand>
        <name>[4Fe-4S] cluster</name>
        <dbReference type="ChEBI" id="CHEBI:49883"/>
    </ligand>
</feature>
<comment type="cofactor">
    <cofactor evidence="10">
        <name>[4Fe-4S] cluster</name>
        <dbReference type="ChEBI" id="CHEBI:49883"/>
    </cofactor>
    <text evidence="10">Binds 1 [4Fe-4S] cluster per subunit.</text>
</comment>
<dbReference type="Gene3D" id="3.60.20.10">
    <property type="entry name" value="Glutamine Phosphoribosylpyrophosphate, subunit 1, domain 1"/>
    <property type="match status" value="1"/>
</dbReference>
<dbReference type="GO" id="GO:0046872">
    <property type="term" value="F:metal ion binding"/>
    <property type="evidence" value="ECO:0007669"/>
    <property type="project" value="UniProtKB-KW"/>
</dbReference>
<comment type="catalytic activity">
    <reaction evidence="8">
        <text>5-phospho-beta-D-ribosylamine + L-glutamate + diphosphate = 5-phospho-alpha-D-ribose 1-diphosphate + L-glutamine + H2O</text>
        <dbReference type="Rhea" id="RHEA:14905"/>
        <dbReference type="ChEBI" id="CHEBI:15377"/>
        <dbReference type="ChEBI" id="CHEBI:29985"/>
        <dbReference type="ChEBI" id="CHEBI:33019"/>
        <dbReference type="ChEBI" id="CHEBI:58017"/>
        <dbReference type="ChEBI" id="CHEBI:58359"/>
        <dbReference type="ChEBI" id="CHEBI:58681"/>
        <dbReference type="EC" id="2.4.2.14"/>
    </reaction>
</comment>
<reference evidence="11 12" key="1">
    <citation type="submission" date="2015-09" db="EMBL/GenBank/DDBJ databases">
        <authorList>
            <consortium name="Pathogen Informatics"/>
        </authorList>
    </citation>
    <scope>NUCLEOTIDE SEQUENCE [LARGE SCALE GENOMIC DNA]</scope>
    <source>
        <strain evidence="11 12">2789STDY5608872</strain>
    </source>
</reference>
<evidence type="ECO:0000256" key="3">
    <source>
        <dbReference type="ARBA" id="ARBA00011941"/>
    </source>
</evidence>
<dbReference type="AlphaFoldDB" id="A0A173W095"/>
<keyword evidence="6 8" id="KW-0658">Purine biosynthesis</keyword>
<dbReference type="EC" id="2.4.2.14" evidence="3 8"/>
<dbReference type="GO" id="GO:0009113">
    <property type="term" value="P:purine nucleobase biosynthetic process"/>
    <property type="evidence" value="ECO:0007669"/>
    <property type="project" value="InterPro"/>
</dbReference>
<evidence type="ECO:0000256" key="1">
    <source>
        <dbReference type="ARBA" id="ARBA00005209"/>
    </source>
</evidence>
<evidence type="ECO:0000256" key="7">
    <source>
        <dbReference type="ARBA" id="ARBA00022962"/>
    </source>
</evidence>
<comment type="cofactor">
    <cofactor evidence="9">
        <name>Mg(2+)</name>
        <dbReference type="ChEBI" id="CHEBI:18420"/>
    </cofactor>
    <text evidence="9">Binds 1 Mg(2+) ion per subunit.</text>
</comment>
<organism evidence="11 12">
    <name type="scientific">Parabacteroides distasonis</name>
    <dbReference type="NCBI Taxonomy" id="823"/>
    <lineage>
        <taxon>Bacteria</taxon>
        <taxon>Pseudomonadati</taxon>
        <taxon>Bacteroidota</taxon>
        <taxon>Bacteroidia</taxon>
        <taxon>Bacteroidales</taxon>
        <taxon>Tannerellaceae</taxon>
        <taxon>Parabacteroides</taxon>
    </lineage>
</organism>
<feature type="binding site" evidence="9">
    <location>
        <position position="280"/>
    </location>
    <ligand>
        <name>Mg(2+)</name>
        <dbReference type="ChEBI" id="CHEBI:18420"/>
    </ligand>
</feature>
<keyword evidence="10" id="KW-0411">Iron-sulfur</keyword>
<feature type="binding site" evidence="9">
    <location>
        <position position="344"/>
    </location>
    <ligand>
        <name>Mg(2+)</name>
        <dbReference type="ChEBI" id="CHEBI:18420"/>
    </ligand>
</feature>
<feature type="binding site" evidence="10">
    <location>
        <position position="461"/>
    </location>
    <ligand>
        <name>[4Fe-4S] cluster</name>
        <dbReference type="ChEBI" id="CHEBI:49883"/>
    </ligand>
</feature>
<dbReference type="SUPFAM" id="SSF53271">
    <property type="entry name" value="PRTase-like"/>
    <property type="match status" value="1"/>
</dbReference>
<dbReference type="UniPathway" id="UPA00074">
    <property type="reaction ID" value="UER00124"/>
</dbReference>
<keyword evidence="9" id="KW-0460">Magnesium</keyword>
<feature type="binding site" evidence="9">
    <location>
        <position position="343"/>
    </location>
    <ligand>
        <name>Mg(2+)</name>
        <dbReference type="ChEBI" id="CHEBI:18420"/>
    </ligand>
</feature>
<dbReference type="InterPro" id="IPR005854">
    <property type="entry name" value="PurF"/>
</dbReference>
<dbReference type="PROSITE" id="PS51278">
    <property type="entry name" value="GATASE_TYPE_2"/>
    <property type="match status" value="1"/>
</dbReference>
<evidence type="ECO:0000256" key="2">
    <source>
        <dbReference type="ARBA" id="ARBA00010138"/>
    </source>
</evidence>
<proteinExistence type="inferred from homology"/>
<dbReference type="EMBL" id="CYXP01000013">
    <property type="protein sequence ID" value="CUN32883.1"/>
    <property type="molecule type" value="Genomic_DNA"/>
</dbReference>
<feature type="binding site" evidence="10">
    <location>
        <position position="233"/>
    </location>
    <ligand>
        <name>[4Fe-4S] cluster</name>
        <dbReference type="ChEBI" id="CHEBI:49883"/>
    </ligand>
</feature>
<comment type="pathway">
    <text evidence="1 8">Purine metabolism; IMP biosynthesis via de novo pathway; N(1)-(5-phospho-D-ribosyl)glycinamide from 5-phospho-alpha-D-ribose 1-diphosphate: step 1/2.</text>
</comment>
<evidence type="ECO:0000256" key="4">
    <source>
        <dbReference type="ARBA" id="ARBA00022676"/>
    </source>
</evidence>
<accession>A0A173W095</accession>
<evidence type="ECO:0000313" key="12">
    <source>
        <dbReference type="Proteomes" id="UP000095591"/>
    </source>
</evidence>
<sequence>MGGFFGTISNGDCITDLFYGTDYNSHLGTRRGGMATYDKEEGFTRSIHNLENSYFRTKFEPGLPKFKGNAGVGIISDTDAQPIVINSHLGKFAIVTVAKINNLDELENELLEANMHFSELSSGKTNQTELVALLITQGKDFVEGIENVYNKIKGSCSMLLLTEDGIIAARDKWGRTPIVIGRKDGAYAATSESSSLPNLDYEIEKFIGPGEIVRLRADGMEQMRKPNEGMQICSFLWVYYGFPVSCYEGKNVEDVRFMSGYKMGQKDDSEVDCACGIPDSGVGMALGYAEGKGVPYHRAIAKYTPTWPRSFTPANQEMRSLVAKMKLIPNRAMLEGRRILFCDDSIVRGTQLRDNVKILYDYGAKEVHMRIACPPLIYSCPFIGFTSSKSPLELITRQIIKELEGDENKNLDKYATTDSPEYKKMVGIIAERFGLSSLKFNTLETLVEAIGLPKCKVCTHCFDGSSCF</sequence>
<dbReference type="InterPro" id="IPR000836">
    <property type="entry name" value="PRTase_dom"/>
</dbReference>
<dbReference type="RefSeq" id="WP_005866021.1">
    <property type="nucleotide sequence ID" value="NZ_CAXSKO010000008.1"/>
</dbReference>
<dbReference type="Pfam" id="PF13537">
    <property type="entry name" value="GATase_7"/>
    <property type="match status" value="1"/>
</dbReference>
<evidence type="ECO:0000313" key="11">
    <source>
        <dbReference type="EMBL" id="CUN32883.1"/>
    </source>
</evidence>
<feature type="binding site" evidence="10">
    <location>
        <position position="458"/>
    </location>
    <ligand>
        <name>[4Fe-4S] cluster</name>
        <dbReference type="ChEBI" id="CHEBI:49883"/>
    </ligand>
</feature>
<evidence type="ECO:0000256" key="9">
    <source>
        <dbReference type="PIRSR" id="PIRSR000485-2"/>
    </source>
</evidence>
<dbReference type="InterPro" id="IPR017932">
    <property type="entry name" value="GATase_2_dom"/>
</dbReference>
<dbReference type="PIRSF" id="PIRSF000485">
    <property type="entry name" value="Amd_phspho_trans"/>
    <property type="match status" value="1"/>
</dbReference>
<dbReference type="GO" id="GO:0006189">
    <property type="term" value="P:'de novo' IMP biosynthetic process"/>
    <property type="evidence" value="ECO:0007669"/>
    <property type="project" value="UniProtKB-UniPathway"/>
</dbReference>
<dbReference type="SUPFAM" id="SSF56235">
    <property type="entry name" value="N-terminal nucleophile aminohydrolases (Ntn hydrolases)"/>
    <property type="match status" value="1"/>
</dbReference>